<evidence type="ECO:0000256" key="1">
    <source>
        <dbReference type="SAM" id="MobiDB-lite"/>
    </source>
</evidence>
<sequence length="142" mass="15591">MGARTDIAGDPTNPDLSIAWKYLWTAKDTWLGPEQNLGSIGAAYNLTMDPFEKYDMVFNGAVPSRLPQTSPGRYAGQDNSWLGALIVPVVMEFNKSIVDYPSMKRAPGGGSNDWRPNLQRPDNPVPLLDMRKPARVKAIGAD</sequence>
<organism evidence="2 3">
    <name type="scientific">Bradyrhizobium pachyrhizi</name>
    <dbReference type="NCBI Taxonomy" id="280333"/>
    <lineage>
        <taxon>Bacteria</taxon>
        <taxon>Pseudomonadati</taxon>
        <taxon>Pseudomonadota</taxon>
        <taxon>Alphaproteobacteria</taxon>
        <taxon>Hyphomicrobiales</taxon>
        <taxon>Nitrobacteraceae</taxon>
        <taxon>Bradyrhizobium</taxon>
    </lineage>
</organism>
<dbReference type="AlphaFoldDB" id="A0A844SY26"/>
<evidence type="ECO:0000313" key="2">
    <source>
        <dbReference type="EMBL" id="MVT67290.1"/>
    </source>
</evidence>
<accession>A0A844SY26</accession>
<dbReference type="RefSeq" id="WP_157345312.1">
    <property type="nucleotide sequence ID" value="NZ_WQNF01000012.1"/>
</dbReference>
<reference evidence="2 3" key="1">
    <citation type="submission" date="2019-12" db="EMBL/GenBank/DDBJ databases">
        <title>Draft genome sequences Bradyrhizobium cajani AMBPC1010, Bradyrhizobium pachyrhizi AMBPC1040 and Bradyrhizobium yuanmingense ALSPC3051, three plant growth promoting strains isolated from nodules of Cajanus cajan L. in Dominican Republic.</title>
        <authorList>
            <person name="Flores-Felix J.D."/>
            <person name="Araujo J."/>
            <person name="Diaz-Alcantara C."/>
            <person name="Gonzalez-Andres F."/>
            <person name="Velazquez E."/>
        </authorList>
    </citation>
    <scope>NUCLEOTIDE SEQUENCE [LARGE SCALE GENOMIC DNA]</scope>
    <source>
        <strain evidence="2 3">1040</strain>
    </source>
</reference>
<comment type="caution">
    <text evidence="2">The sequence shown here is derived from an EMBL/GenBank/DDBJ whole genome shotgun (WGS) entry which is preliminary data.</text>
</comment>
<dbReference type="Proteomes" id="UP000436468">
    <property type="component" value="Unassembled WGS sequence"/>
</dbReference>
<proteinExistence type="predicted"/>
<dbReference type="EMBL" id="WQNF01000012">
    <property type="protein sequence ID" value="MVT67290.1"/>
    <property type="molecule type" value="Genomic_DNA"/>
</dbReference>
<gene>
    <name evidence="2" type="ORF">GPL21_19500</name>
</gene>
<name>A0A844SY26_9BRAD</name>
<protein>
    <submittedName>
        <fullName evidence="2">Uncharacterized protein</fullName>
    </submittedName>
</protein>
<keyword evidence="3" id="KW-1185">Reference proteome</keyword>
<evidence type="ECO:0000313" key="3">
    <source>
        <dbReference type="Proteomes" id="UP000436468"/>
    </source>
</evidence>
<feature type="region of interest" description="Disordered" evidence="1">
    <location>
        <begin position="104"/>
        <end position="127"/>
    </location>
</feature>